<keyword evidence="2" id="KW-0472">Membrane</keyword>
<keyword evidence="3" id="KW-1185">Reference proteome</keyword>
<protein>
    <submittedName>
        <fullName evidence="4">Uncharacterized protein LOC111137833</fullName>
    </submittedName>
</protein>
<name>A0A8B8EYV7_CRAVI</name>
<evidence type="ECO:0000256" key="2">
    <source>
        <dbReference type="SAM" id="Phobius"/>
    </source>
</evidence>
<dbReference type="AlphaFoldDB" id="A0A8B8EYV7"/>
<dbReference type="RefSeq" id="XP_022345235.1">
    <property type="nucleotide sequence ID" value="XM_022489527.1"/>
</dbReference>
<reference evidence="3" key="1">
    <citation type="submission" date="2024-06" db="UniProtKB">
        <authorList>
            <consortium name="RefSeq"/>
        </authorList>
    </citation>
    <scope>NUCLEOTIDE SEQUENCE [LARGE SCALE GENOMIC DNA]</scope>
</reference>
<feature type="compositionally biased region" description="Basic and acidic residues" evidence="1">
    <location>
        <begin position="31"/>
        <end position="42"/>
    </location>
</feature>
<dbReference type="Proteomes" id="UP000694844">
    <property type="component" value="Chromosome 1"/>
</dbReference>
<keyword evidence="2" id="KW-0812">Transmembrane</keyword>
<keyword evidence="2" id="KW-1133">Transmembrane helix</keyword>
<sequence length="352" mass="38414">MLRYISIILYFGYFISVVLSLSIGVGKIVQRREKPDRVKRSPQDGGDLPPLPMMGGSNPEGAHQSGSDHTGYGSNGGAGVQIPNFEPEYRSYDVSQDFNSQGGSNQPTSGSGNSYPYNSNPSRQPVYTSGGGTSYTNYYPENTGGGTTIYRGGGSSSSRGGGNTYYPSGSGSVVYPVNRGRATAPNTGVISNDPNCPAASGYDVYINGLRCNEAVRSLGKFICYSYERSSKECCESCLAVKQSHNRGCEYGDRSYQCRNIEPFDCYVDRTREICCDRCAQYLRQLNTGVSNCAYGDLTPRCTVINQKRHLCYLPENQRLCCITCPRVADDSTPGCRWGDQNPSYVHLTRLMA</sequence>
<feature type="transmembrane region" description="Helical" evidence="2">
    <location>
        <begin position="6"/>
        <end position="29"/>
    </location>
</feature>
<evidence type="ECO:0000256" key="1">
    <source>
        <dbReference type="SAM" id="MobiDB-lite"/>
    </source>
</evidence>
<proteinExistence type="predicted"/>
<feature type="compositionally biased region" description="Low complexity" evidence="1">
    <location>
        <begin position="109"/>
        <end position="122"/>
    </location>
</feature>
<dbReference type="OrthoDB" id="6057792at2759"/>
<dbReference type="KEGG" id="cvn:111137833"/>
<dbReference type="GeneID" id="111137833"/>
<feature type="compositionally biased region" description="Polar residues" evidence="1">
    <location>
        <begin position="93"/>
        <end position="108"/>
    </location>
</feature>
<evidence type="ECO:0000313" key="4">
    <source>
        <dbReference type="RefSeq" id="XP_022345235.1"/>
    </source>
</evidence>
<gene>
    <name evidence="4" type="primary">LOC111137833</name>
</gene>
<accession>A0A8B8EYV7</accession>
<organism evidence="3 4">
    <name type="scientific">Crassostrea virginica</name>
    <name type="common">Eastern oyster</name>
    <dbReference type="NCBI Taxonomy" id="6565"/>
    <lineage>
        <taxon>Eukaryota</taxon>
        <taxon>Metazoa</taxon>
        <taxon>Spiralia</taxon>
        <taxon>Lophotrochozoa</taxon>
        <taxon>Mollusca</taxon>
        <taxon>Bivalvia</taxon>
        <taxon>Autobranchia</taxon>
        <taxon>Pteriomorphia</taxon>
        <taxon>Ostreida</taxon>
        <taxon>Ostreoidea</taxon>
        <taxon>Ostreidae</taxon>
        <taxon>Crassostrea</taxon>
    </lineage>
</organism>
<evidence type="ECO:0000313" key="3">
    <source>
        <dbReference type="Proteomes" id="UP000694844"/>
    </source>
</evidence>
<feature type="region of interest" description="Disordered" evidence="1">
    <location>
        <begin position="31"/>
        <end position="134"/>
    </location>
</feature>
<feature type="compositionally biased region" description="Low complexity" evidence="1">
    <location>
        <begin position="44"/>
        <end position="56"/>
    </location>
</feature>
<reference evidence="4" key="2">
    <citation type="submission" date="2025-08" db="UniProtKB">
        <authorList>
            <consortium name="RefSeq"/>
        </authorList>
    </citation>
    <scope>IDENTIFICATION</scope>
    <source>
        <tissue evidence="4">Whole sample</tissue>
    </source>
</reference>